<keyword evidence="5 9" id="KW-0418">Kinase</keyword>
<dbReference type="Pfam" id="PF02518">
    <property type="entry name" value="HATPase_c"/>
    <property type="match status" value="1"/>
</dbReference>
<keyword evidence="3" id="KW-0597">Phosphoprotein</keyword>
<evidence type="ECO:0000256" key="7">
    <source>
        <dbReference type="SAM" id="Phobius"/>
    </source>
</evidence>
<dbReference type="PANTHER" id="PTHR43711">
    <property type="entry name" value="TWO-COMPONENT HISTIDINE KINASE"/>
    <property type="match status" value="1"/>
</dbReference>
<name>A0ABV0C0Q0_9SPHI</name>
<dbReference type="Pfam" id="PF00512">
    <property type="entry name" value="HisKA"/>
    <property type="match status" value="1"/>
</dbReference>
<dbReference type="SUPFAM" id="SSF55874">
    <property type="entry name" value="ATPase domain of HSP90 chaperone/DNA topoisomerase II/histidine kinase"/>
    <property type="match status" value="1"/>
</dbReference>
<proteinExistence type="predicted"/>
<dbReference type="CDD" id="cd00075">
    <property type="entry name" value="HATPase"/>
    <property type="match status" value="1"/>
</dbReference>
<dbReference type="EC" id="2.7.13.3" evidence="2"/>
<dbReference type="InterPro" id="IPR036097">
    <property type="entry name" value="HisK_dim/P_sf"/>
</dbReference>
<dbReference type="Gene3D" id="3.30.565.10">
    <property type="entry name" value="Histidine kinase-like ATPase, C-terminal domain"/>
    <property type="match status" value="1"/>
</dbReference>
<organism evidence="9 10">
    <name type="scientific">Sphingobacterium kitahiroshimense</name>
    <dbReference type="NCBI Taxonomy" id="470446"/>
    <lineage>
        <taxon>Bacteria</taxon>
        <taxon>Pseudomonadati</taxon>
        <taxon>Bacteroidota</taxon>
        <taxon>Sphingobacteriia</taxon>
        <taxon>Sphingobacteriales</taxon>
        <taxon>Sphingobacteriaceae</taxon>
        <taxon>Sphingobacterium</taxon>
    </lineage>
</organism>
<keyword evidence="10" id="KW-1185">Reference proteome</keyword>
<gene>
    <name evidence="9" type="ORF">ABE541_24895</name>
</gene>
<sequence>MRGTGYNYRKNFGLLFVFFAFVTLLYFVVIFAARNYTVNLVNNEFTNRKSEVFDLTLVPFNDFFQNRVPEVSFYQGYLDSLEAGKYAYSVLSSYPFVKEIAFYDMLFSNDNRMLAGFSINGLNIRPKTLSIFTINNRGLNKRYITKREEMGPFNEELNSMGIKVASYIDKLQSSSKLTDRDILRVFYSTQPGRITYLNIPRINDLLVYKDIMDTKLDHIVNYEQDMFVFSVDPTLLDVKNIYPNLYERIEVVPIVRAPVTSDVKEYVTEMLLPGALADYKLLFHSSESFISKEVNRSFLPIVLGISLVYLILLVILYLIYRNLEINGRLFKLQYDFINNLTHEFKTPVSVIKIAGNNIKSAQYLSDEERIMYGNILDQESDRLNNLMNKLLSFSQIENKTIKLKREEIDLNTFVDNIVASTQLKHADFKITKEINVKSSLLADPVLLTSVFQNLIDNAYKYSDQKRKVLDIKIQQNKKNFVIIFRDEGIGINKNEFSNIFKKFYRIKSQYNQQGSIGLGLAFCKEITEFMGGEISVKSEIGKGTTFTLIFSV</sequence>
<comment type="caution">
    <text evidence="9">The sequence shown here is derived from an EMBL/GenBank/DDBJ whole genome shotgun (WGS) entry which is preliminary data.</text>
</comment>
<feature type="domain" description="Histidine kinase" evidence="8">
    <location>
        <begin position="339"/>
        <end position="552"/>
    </location>
</feature>
<keyword evidence="7" id="KW-0812">Transmembrane</keyword>
<dbReference type="PRINTS" id="PR00344">
    <property type="entry name" value="BCTRLSENSOR"/>
</dbReference>
<reference evidence="9 10" key="1">
    <citation type="submission" date="2024-04" db="EMBL/GenBank/DDBJ databases">
        <title>WGS of bacteria from Torrens River.</title>
        <authorList>
            <person name="Wyrsch E.R."/>
            <person name="Drigo B."/>
        </authorList>
    </citation>
    <scope>NUCLEOTIDE SEQUENCE [LARGE SCALE GENOMIC DNA]</scope>
    <source>
        <strain evidence="9 10">TWI391</strain>
    </source>
</reference>
<dbReference type="InterPro" id="IPR004358">
    <property type="entry name" value="Sig_transdc_His_kin-like_C"/>
</dbReference>
<dbReference type="PROSITE" id="PS50109">
    <property type="entry name" value="HIS_KIN"/>
    <property type="match status" value="1"/>
</dbReference>
<dbReference type="InterPro" id="IPR003594">
    <property type="entry name" value="HATPase_dom"/>
</dbReference>
<evidence type="ECO:0000259" key="8">
    <source>
        <dbReference type="PROSITE" id="PS50109"/>
    </source>
</evidence>
<feature type="transmembrane region" description="Helical" evidence="7">
    <location>
        <begin position="298"/>
        <end position="320"/>
    </location>
</feature>
<keyword evidence="6" id="KW-0902">Two-component regulatory system</keyword>
<dbReference type="InterPro" id="IPR050736">
    <property type="entry name" value="Sensor_HK_Regulatory"/>
</dbReference>
<keyword evidence="7" id="KW-1133">Transmembrane helix</keyword>
<dbReference type="InterPro" id="IPR036890">
    <property type="entry name" value="HATPase_C_sf"/>
</dbReference>
<dbReference type="GO" id="GO:0016301">
    <property type="term" value="F:kinase activity"/>
    <property type="evidence" value="ECO:0007669"/>
    <property type="project" value="UniProtKB-KW"/>
</dbReference>
<keyword evidence="4" id="KW-0808">Transferase</keyword>
<dbReference type="PANTHER" id="PTHR43711:SF26">
    <property type="entry name" value="SENSOR HISTIDINE KINASE RCSC"/>
    <property type="match status" value="1"/>
</dbReference>
<feature type="transmembrane region" description="Helical" evidence="7">
    <location>
        <begin position="12"/>
        <end position="33"/>
    </location>
</feature>
<evidence type="ECO:0000256" key="6">
    <source>
        <dbReference type="ARBA" id="ARBA00023012"/>
    </source>
</evidence>
<dbReference type="Proteomes" id="UP001409291">
    <property type="component" value="Unassembled WGS sequence"/>
</dbReference>
<evidence type="ECO:0000256" key="2">
    <source>
        <dbReference type="ARBA" id="ARBA00012438"/>
    </source>
</evidence>
<evidence type="ECO:0000256" key="4">
    <source>
        <dbReference type="ARBA" id="ARBA00022679"/>
    </source>
</evidence>
<dbReference type="InterPro" id="IPR003661">
    <property type="entry name" value="HisK_dim/P_dom"/>
</dbReference>
<dbReference type="Gene3D" id="1.10.287.130">
    <property type="match status" value="1"/>
</dbReference>
<comment type="catalytic activity">
    <reaction evidence="1">
        <text>ATP + protein L-histidine = ADP + protein N-phospho-L-histidine.</text>
        <dbReference type="EC" id="2.7.13.3"/>
    </reaction>
</comment>
<dbReference type="EMBL" id="JBDJNQ010000019">
    <property type="protein sequence ID" value="MEN5380521.1"/>
    <property type="molecule type" value="Genomic_DNA"/>
</dbReference>
<dbReference type="RefSeq" id="WP_346583398.1">
    <property type="nucleotide sequence ID" value="NZ_JBDJLH010000009.1"/>
</dbReference>
<evidence type="ECO:0000256" key="1">
    <source>
        <dbReference type="ARBA" id="ARBA00000085"/>
    </source>
</evidence>
<dbReference type="SUPFAM" id="SSF47384">
    <property type="entry name" value="Homodimeric domain of signal transducing histidine kinase"/>
    <property type="match status" value="1"/>
</dbReference>
<evidence type="ECO:0000256" key="5">
    <source>
        <dbReference type="ARBA" id="ARBA00022777"/>
    </source>
</evidence>
<dbReference type="SMART" id="SM00387">
    <property type="entry name" value="HATPase_c"/>
    <property type="match status" value="1"/>
</dbReference>
<dbReference type="InterPro" id="IPR005467">
    <property type="entry name" value="His_kinase_dom"/>
</dbReference>
<keyword evidence="7" id="KW-0472">Membrane</keyword>
<dbReference type="CDD" id="cd00082">
    <property type="entry name" value="HisKA"/>
    <property type="match status" value="1"/>
</dbReference>
<evidence type="ECO:0000313" key="10">
    <source>
        <dbReference type="Proteomes" id="UP001409291"/>
    </source>
</evidence>
<evidence type="ECO:0000313" key="9">
    <source>
        <dbReference type="EMBL" id="MEN5380521.1"/>
    </source>
</evidence>
<accession>A0ABV0C0Q0</accession>
<evidence type="ECO:0000256" key="3">
    <source>
        <dbReference type="ARBA" id="ARBA00022553"/>
    </source>
</evidence>
<protein>
    <recommendedName>
        <fullName evidence="2">histidine kinase</fullName>
        <ecNumber evidence="2">2.7.13.3</ecNumber>
    </recommendedName>
</protein>
<dbReference type="SMART" id="SM00388">
    <property type="entry name" value="HisKA"/>
    <property type="match status" value="1"/>
</dbReference>